<feature type="transmembrane region" description="Helical" evidence="5">
    <location>
        <begin position="188"/>
        <end position="205"/>
    </location>
</feature>
<name>Q1ING2_KORVE</name>
<keyword evidence="6" id="KW-0732">Signal</keyword>
<feature type="transmembrane region" description="Helical" evidence="5">
    <location>
        <begin position="66"/>
        <end position="88"/>
    </location>
</feature>
<dbReference type="InterPro" id="IPR007016">
    <property type="entry name" value="O-antigen_ligase-rel_domated"/>
</dbReference>
<evidence type="ECO:0000313" key="9">
    <source>
        <dbReference type="Proteomes" id="UP000002432"/>
    </source>
</evidence>
<feature type="signal peptide" evidence="6">
    <location>
        <begin position="1"/>
        <end position="25"/>
    </location>
</feature>
<feature type="chain" id="PRO_5004190966" evidence="6">
    <location>
        <begin position="26"/>
        <end position="409"/>
    </location>
</feature>
<keyword evidence="2 5" id="KW-0812">Transmembrane</keyword>
<feature type="transmembrane region" description="Helical" evidence="5">
    <location>
        <begin position="40"/>
        <end position="59"/>
    </location>
</feature>
<dbReference type="KEGG" id="aba:Acid345_2587"/>
<gene>
    <name evidence="8" type="ordered locus">Acid345_2587</name>
</gene>
<comment type="subcellular location">
    <subcellularLocation>
        <location evidence="1">Membrane</location>
        <topology evidence="1">Multi-pass membrane protein</topology>
    </subcellularLocation>
</comment>
<dbReference type="PANTHER" id="PTHR37422:SF17">
    <property type="entry name" value="O-ANTIGEN LIGASE"/>
    <property type="match status" value="1"/>
</dbReference>
<accession>Q1ING2</accession>
<evidence type="ECO:0000256" key="6">
    <source>
        <dbReference type="SAM" id="SignalP"/>
    </source>
</evidence>
<proteinExistence type="predicted"/>
<dbReference type="OrthoDB" id="4391260at2"/>
<evidence type="ECO:0000313" key="8">
    <source>
        <dbReference type="EMBL" id="ABF41588.1"/>
    </source>
</evidence>
<evidence type="ECO:0000256" key="3">
    <source>
        <dbReference type="ARBA" id="ARBA00022989"/>
    </source>
</evidence>
<dbReference type="PANTHER" id="PTHR37422">
    <property type="entry name" value="TEICHURONIC ACID BIOSYNTHESIS PROTEIN TUAE"/>
    <property type="match status" value="1"/>
</dbReference>
<feature type="transmembrane region" description="Helical" evidence="5">
    <location>
        <begin position="211"/>
        <end position="228"/>
    </location>
</feature>
<dbReference type="InterPro" id="IPR051533">
    <property type="entry name" value="WaaL-like"/>
</dbReference>
<dbReference type="RefSeq" id="WP_011523389.1">
    <property type="nucleotide sequence ID" value="NC_008009.1"/>
</dbReference>
<evidence type="ECO:0000259" key="7">
    <source>
        <dbReference type="Pfam" id="PF04932"/>
    </source>
</evidence>
<feature type="transmembrane region" description="Helical" evidence="5">
    <location>
        <begin position="329"/>
        <end position="352"/>
    </location>
</feature>
<dbReference type="EMBL" id="CP000360">
    <property type="protein sequence ID" value="ABF41588.1"/>
    <property type="molecule type" value="Genomic_DNA"/>
</dbReference>
<feature type="transmembrane region" description="Helical" evidence="5">
    <location>
        <begin position="235"/>
        <end position="254"/>
    </location>
</feature>
<feature type="transmembrane region" description="Helical" evidence="5">
    <location>
        <begin position="100"/>
        <end position="117"/>
    </location>
</feature>
<dbReference type="HOGENOM" id="CLU_039809_2_0_0"/>
<feature type="transmembrane region" description="Helical" evidence="5">
    <location>
        <begin position="364"/>
        <end position="391"/>
    </location>
</feature>
<evidence type="ECO:0000256" key="1">
    <source>
        <dbReference type="ARBA" id="ARBA00004141"/>
    </source>
</evidence>
<feature type="domain" description="O-antigen ligase-related" evidence="7">
    <location>
        <begin position="195"/>
        <end position="338"/>
    </location>
</feature>
<dbReference type="Pfam" id="PF04932">
    <property type="entry name" value="Wzy_C"/>
    <property type="match status" value="1"/>
</dbReference>
<dbReference type="STRING" id="204669.Acid345_2587"/>
<dbReference type="AlphaFoldDB" id="Q1ING2"/>
<dbReference type="Proteomes" id="UP000002432">
    <property type="component" value="Chromosome"/>
</dbReference>
<organism evidence="8 9">
    <name type="scientific">Koribacter versatilis (strain Ellin345)</name>
    <dbReference type="NCBI Taxonomy" id="204669"/>
    <lineage>
        <taxon>Bacteria</taxon>
        <taxon>Pseudomonadati</taxon>
        <taxon>Acidobacteriota</taxon>
        <taxon>Terriglobia</taxon>
        <taxon>Terriglobales</taxon>
        <taxon>Candidatus Korobacteraceae</taxon>
        <taxon>Candidatus Korobacter</taxon>
    </lineage>
</organism>
<dbReference type="GO" id="GO:0016020">
    <property type="term" value="C:membrane"/>
    <property type="evidence" value="ECO:0007669"/>
    <property type="project" value="UniProtKB-SubCell"/>
</dbReference>
<reference evidence="8 9" key="1">
    <citation type="journal article" date="2009" name="Appl. Environ. Microbiol.">
        <title>Three genomes from the phylum Acidobacteria provide insight into the lifestyles of these microorganisms in soils.</title>
        <authorList>
            <person name="Ward N.L."/>
            <person name="Challacombe J.F."/>
            <person name="Janssen P.H."/>
            <person name="Henrissat B."/>
            <person name="Coutinho P.M."/>
            <person name="Wu M."/>
            <person name="Xie G."/>
            <person name="Haft D.H."/>
            <person name="Sait M."/>
            <person name="Badger J."/>
            <person name="Barabote R.D."/>
            <person name="Bradley B."/>
            <person name="Brettin T.S."/>
            <person name="Brinkac L.M."/>
            <person name="Bruce D."/>
            <person name="Creasy T."/>
            <person name="Daugherty S.C."/>
            <person name="Davidsen T.M."/>
            <person name="DeBoy R.T."/>
            <person name="Detter J.C."/>
            <person name="Dodson R.J."/>
            <person name="Durkin A.S."/>
            <person name="Ganapathy A."/>
            <person name="Gwinn-Giglio M."/>
            <person name="Han C.S."/>
            <person name="Khouri H."/>
            <person name="Kiss H."/>
            <person name="Kothari S.P."/>
            <person name="Madupu R."/>
            <person name="Nelson K.E."/>
            <person name="Nelson W.C."/>
            <person name="Paulsen I."/>
            <person name="Penn K."/>
            <person name="Ren Q."/>
            <person name="Rosovitz M.J."/>
            <person name="Selengut J.D."/>
            <person name="Shrivastava S."/>
            <person name="Sullivan S.A."/>
            <person name="Tapia R."/>
            <person name="Thompson L.S."/>
            <person name="Watkins K.L."/>
            <person name="Yang Q."/>
            <person name="Yu C."/>
            <person name="Zafar N."/>
            <person name="Zhou L."/>
            <person name="Kuske C.R."/>
        </authorList>
    </citation>
    <scope>NUCLEOTIDE SEQUENCE [LARGE SCALE GENOMIC DNA]</scope>
    <source>
        <strain evidence="8 9">Ellin345</strain>
    </source>
</reference>
<protein>
    <submittedName>
        <fullName evidence="8">O-antigen polymerase</fullName>
    </submittedName>
</protein>
<keyword evidence="3 5" id="KW-1133">Transmembrane helix</keyword>
<dbReference type="EnsemblBacteria" id="ABF41588">
    <property type="protein sequence ID" value="ABF41588"/>
    <property type="gene ID" value="Acid345_2587"/>
</dbReference>
<evidence type="ECO:0000256" key="5">
    <source>
        <dbReference type="SAM" id="Phobius"/>
    </source>
</evidence>
<evidence type="ECO:0000256" key="4">
    <source>
        <dbReference type="ARBA" id="ARBA00023136"/>
    </source>
</evidence>
<dbReference type="eggNOG" id="COG3307">
    <property type="taxonomic scope" value="Bacteria"/>
</dbReference>
<evidence type="ECO:0000256" key="2">
    <source>
        <dbReference type="ARBA" id="ARBA00022692"/>
    </source>
</evidence>
<keyword evidence="4 5" id="KW-0472">Membrane</keyword>
<feature type="transmembrane region" description="Helical" evidence="5">
    <location>
        <begin position="124"/>
        <end position="146"/>
    </location>
</feature>
<sequence length="409" mass="44027">MNDLRRSALAIFFFGALLLSSGAFAPLWTDTAAHDVAEGGVALQIIWSAIYLFAAALLLPRYKQAAHILAANWLLFLLIALCAVSALWSPNVAVTLRKSVAITGTTLLGVCFALEFDMRSQLRILVAVISVAAVASLLAELFYPASFPATEFAGAAWHGVFSHKNLLGRTMSLGVVTFLCFGFKRLGSILTASIGVLACVSMIVAARSQTALVVALAIPLLIGISGILRADWRRAWAGSMLALTFFAPVAAYAISHRDSAVALLGRDATFTGRSQIWDLTAPAFTSHFWLGHGYGAFWWISSDSIQIISELGYDTPNAHNAFLDLGLQVGVIGIVLFFAGWLVSLFGAGRLVRKSSAVESRWPLLYLLFLLLYSFTESSLLAPNSLLWILYSAACFTVSNSNQAQHQAA</sequence>
<keyword evidence="9" id="KW-1185">Reference proteome</keyword>
<feature type="transmembrane region" description="Helical" evidence="5">
    <location>
        <begin position="166"/>
        <end position="183"/>
    </location>
</feature>